<dbReference type="PANTHER" id="PTHR47926">
    <property type="entry name" value="PENTATRICOPEPTIDE REPEAT-CONTAINING PROTEIN"/>
    <property type="match status" value="1"/>
</dbReference>
<dbReference type="NCBIfam" id="TIGR00756">
    <property type="entry name" value="PPR"/>
    <property type="match status" value="3"/>
</dbReference>
<dbReference type="InterPro" id="IPR002885">
    <property type="entry name" value="PPR_rpt"/>
</dbReference>
<dbReference type="GO" id="GO:0003723">
    <property type="term" value="F:RNA binding"/>
    <property type="evidence" value="ECO:0007669"/>
    <property type="project" value="InterPro"/>
</dbReference>
<dbReference type="Pfam" id="PF20430">
    <property type="entry name" value="Eplus_motif"/>
    <property type="match status" value="1"/>
</dbReference>
<reference evidence="4 5" key="1">
    <citation type="journal article" date="2020" name="Nat. Food">
        <title>A phased Vanilla planifolia genome enables genetic improvement of flavour and production.</title>
        <authorList>
            <person name="Hasing T."/>
            <person name="Tang H."/>
            <person name="Brym M."/>
            <person name="Khazi F."/>
            <person name="Huang T."/>
            <person name="Chambers A.H."/>
        </authorList>
    </citation>
    <scope>NUCLEOTIDE SEQUENCE [LARGE SCALE GENOMIC DNA]</scope>
    <source>
        <tissue evidence="4">Leaf</tissue>
    </source>
</reference>
<evidence type="ECO:0000256" key="1">
    <source>
        <dbReference type="ARBA" id="ARBA00022737"/>
    </source>
</evidence>
<proteinExistence type="predicted"/>
<dbReference type="EMBL" id="JADCNM010000011">
    <property type="protein sequence ID" value="KAG0462318.1"/>
    <property type="molecule type" value="Genomic_DNA"/>
</dbReference>
<dbReference type="FunFam" id="1.25.40.10:FF:000348">
    <property type="entry name" value="Pentatricopeptide repeat-containing protein chloroplastic"/>
    <property type="match status" value="1"/>
</dbReference>
<dbReference type="Pfam" id="PF01535">
    <property type="entry name" value="PPR"/>
    <property type="match status" value="4"/>
</dbReference>
<dbReference type="Pfam" id="PF14432">
    <property type="entry name" value="DYW_deaminase"/>
    <property type="match status" value="1"/>
</dbReference>
<dbReference type="OrthoDB" id="185373at2759"/>
<organism evidence="4 5">
    <name type="scientific">Vanilla planifolia</name>
    <name type="common">Vanilla</name>
    <dbReference type="NCBI Taxonomy" id="51239"/>
    <lineage>
        <taxon>Eukaryota</taxon>
        <taxon>Viridiplantae</taxon>
        <taxon>Streptophyta</taxon>
        <taxon>Embryophyta</taxon>
        <taxon>Tracheophyta</taxon>
        <taxon>Spermatophyta</taxon>
        <taxon>Magnoliopsida</taxon>
        <taxon>Liliopsida</taxon>
        <taxon>Asparagales</taxon>
        <taxon>Orchidaceae</taxon>
        <taxon>Vanilloideae</taxon>
        <taxon>Vanilleae</taxon>
        <taxon>Vanilla</taxon>
    </lineage>
</organism>
<dbReference type="FunFam" id="1.25.40.10:FF:000184">
    <property type="entry name" value="Pentatricopeptide repeat-containing protein, chloroplastic"/>
    <property type="match status" value="1"/>
</dbReference>
<sequence length="699" mass="77997">MVSVASISPVPALANPAPRKPNRPENLTVNLASTEEWLVSSLSLSRAPYEVDGLYAIAIKTGFVHRDRVLSLLLLRYPSPSSSLLVLRSLFSSPDSPFPFNSLLSSFSRSGSHLPALLAYSILRSLSVPIDRSTLPPVLRSATFLSSIAVGLDAHSLALKTGFASRLPVATALVRFYCSLGLPAIARNIFDRCHPRDFILWNTTIAGLVQCHELEAARNLFDEMPPTDRNIASWNTMVDMYCNKLGDVLEARKMFDEIPKRDSVSWNVMISGYARMGDCTSARELFDSMFERDVVSWNAIISCYVQNGFFSGALELFRMMLREDKIKPDAVTITSVLQACTHMGALNLGQWLHVYIRRQRIPMDLQVTTALVDMYGRCGSIEDAQRVFAQAKKRDSFLCGTMVDILAMHGMADEAFRVFDFMKSHGIKPNDVTIVGLLKACGHIGLVDDGLELFNTMEEKFGLSPKLEHYGCMVDLLGKAGQLNDALELIMGMPMEPSPVLWSSLLSACKIHGESVLAEKVGYHLLELEPSSSGNYILLSNVYSNARRFEEAAMVRKLMKEKDVVKEPGCSSIEVGNQIHEFLAGDRDHPRSREIYEMLQMVATRVEQAGYNYEQYLNSDEGGGRHGLMHHSEKLAFAFGLMSTEDGSTIRIMKNLRVCDDCHLFLKLASAVYGRKVVVRDCHRFHHFVNGLCSCLDYW</sequence>
<dbReference type="Pfam" id="PF20431">
    <property type="entry name" value="E_motif"/>
    <property type="match status" value="1"/>
</dbReference>
<protein>
    <recommendedName>
        <fullName evidence="3">DYW domain-containing protein</fullName>
    </recommendedName>
</protein>
<keyword evidence="1" id="KW-0677">Repeat</keyword>
<comment type="caution">
    <text evidence="4">The sequence shown here is derived from an EMBL/GenBank/DDBJ whole genome shotgun (WGS) entry which is preliminary data.</text>
</comment>
<feature type="domain" description="DYW" evidence="3">
    <location>
        <begin position="625"/>
        <end position="699"/>
    </location>
</feature>
<evidence type="ECO:0000256" key="2">
    <source>
        <dbReference type="PROSITE-ProRule" id="PRU00708"/>
    </source>
</evidence>
<feature type="repeat" description="PPR" evidence="2">
    <location>
        <begin position="230"/>
        <end position="261"/>
    </location>
</feature>
<dbReference type="AlphaFoldDB" id="A0A835Q4B8"/>
<dbReference type="InterPro" id="IPR046960">
    <property type="entry name" value="PPR_At4g14850-like_plant"/>
</dbReference>
<dbReference type="InterPro" id="IPR046848">
    <property type="entry name" value="E_motif"/>
</dbReference>
<evidence type="ECO:0000259" key="3">
    <source>
        <dbReference type="Pfam" id="PF14432"/>
    </source>
</evidence>
<dbReference type="InterPro" id="IPR046849">
    <property type="entry name" value="E2_motif"/>
</dbReference>
<dbReference type="GO" id="GO:0009451">
    <property type="term" value="P:RNA modification"/>
    <property type="evidence" value="ECO:0007669"/>
    <property type="project" value="InterPro"/>
</dbReference>
<dbReference type="Pfam" id="PF13041">
    <property type="entry name" value="PPR_2"/>
    <property type="match status" value="2"/>
</dbReference>
<feature type="repeat" description="PPR" evidence="2">
    <location>
        <begin position="395"/>
        <end position="429"/>
    </location>
</feature>
<dbReference type="Gene3D" id="1.25.40.10">
    <property type="entry name" value="Tetratricopeptide repeat domain"/>
    <property type="match status" value="4"/>
</dbReference>
<feature type="repeat" description="PPR" evidence="2">
    <location>
        <begin position="262"/>
        <end position="296"/>
    </location>
</feature>
<gene>
    <name evidence="4" type="ORF">HPP92_020794</name>
</gene>
<dbReference type="PANTHER" id="PTHR47926:SF537">
    <property type="entry name" value="PENTACOTRIPEPTIDE-REPEAT REGION OF PRORP DOMAIN-CONTAINING PROTEIN"/>
    <property type="match status" value="1"/>
</dbReference>
<accession>A0A835Q4B8</accession>
<dbReference type="Proteomes" id="UP000639772">
    <property type="component" value="Chromosome 11"/>
</dbReference>
<dbReference type="InterPro" id="IPR032867">
    <property type="entry name" value="DYW_dom"/>
</dbReference>
<evidence type="ECO:0000313" key="4">
    <source>
        <dbReference type="EMBL" id="KAG0462318.1"/>
    </source>
</evidence>
<dbReference type="InterPro" id="IPR011990">
    <property type="entry name" value="TPR-like_helical_dom_sf"/>
</dbReference>
<evidence type="ECO:0000313" key="5">
    <source>
        <dbReference type="Proteomes" id="UP000639772"/>
    </source>
</evidence>
<name>A0A835Q4B8_VANPL</name>
<dbReference type="GO" id="GO:0008270">
    <property type="term" value="F:zinc ion binding"/>
    <property type="evidence" value="ECO:0007669"/>
    <property type="project" value="InterPro"/>
</dbReference>
<dbReference type="PROSITE" id="PS51375">
    <property type="entry name" value="PPR"/>
    <property type="match status" value="3"/>
</dbReference>